<evidence type="ECO:0000313" key="2">
    <source>
        <dbReference type="EMBL" id="KAG0562094.1"/>
    </source>
</evidence>
<sequence>MTPKTSNPEPGSLTNLLLVYIFREHLETKPLASTHPYTTKQQLLLASSTQLTHSTSLLTTLVTTNHHDINQTTYHVPRIHTPRDSVLRLQIQSHEHAEPNHRNKPLRSALSTACALLMKPKCGANSRPALETRSASTNSARAPTAGPQHTTRANSWHSHGRQLHRLRLAIA</sequence>
<dbReference type="Proteomes" id="UP000822688">
    <property type="component" value="Chromosome 9"/>
</dbReference>
<dbReference type="EMBL" id="CM026430">
    <property type="protein sequence ID" value="KAG0562094.1"/>
    <property type="molecule type" value="Genomic_DNA"/>
</dbReference>
<proteinExistence type="predicted"/>
<evidence type="ECO:0000313" key="3">
    <source>
        <dbReference type="Proteomes" id="UP000822688"/>
    </source>
</evidence>
<dbReference type="AlphaFoldDB" id="A0A8T0GVC6"/>
<feature type="compositionally biased region" description="Polar residues" evidence="1">
    <location>
        <begin position="133"/>
        <end position="157"/>
    </location>
</feature>
<evidence type="ECO:0000256" key="1">
    <source>
        <dbReference type="SAM" id="MobiDB-lite"/>
    </source>
</evidence>
<reference evidence="2" key="1">
    <citation type="submission" date="2020-06" db="EMBL/GenBank/DDBJ databases">
        <title>WGS assembly of Ceratodon purpureus strain R40.</title>
        <authorList>
            <person name="Carey S.B."/>
            <person name="Jenkins J."/>
            <person name="Shu S."/>
            <person name="Lovell J.T."/>
            <person name="Sreedasyam A."/>
            <person name="Maumus F."/>
            <person name="Tiley G.P."/>
            <person name="Fernandez-Pozo N."/>
            <person name="Barry K."/>
            <person name="Chen C."/>
            <person name="Wang M."/>
            <person name="Lipzen A."/>
            <person name="Daum C."/>
            <person name="Saski C.A."/>
            <person name="Payton A.C."/>
            <person name="Mcbreen J.C."/>
            <person name="Conrad R.E."/>
            <person name="Kollar L.M."/>
            <person name="Olsson S."/>
            <person name="Huttunen S."/>
            <person name="Landis J.B."/>
            <person name="Wickett N.J."/>
            <person name="Johnson M.G."/>
            <person name="Rensing S.A."/>
            <person name="Grimwood J."/>
            <person name="Schmutz J."/>
            <person name="Mcdaniel S.F."/>
        </authorList>
    </citation>
    <scope>NUCLEOTIDE SEQUENCE</scope>
    <source>
        <strain evidence="2">R40</strain>
    </source>
</reference>
<name>A0A8T0GVC6_CERPU</name>
<organism evidence="2 3">
    <name type="scientific">Ceratodon purpureus</name>
    <name type="common">Fire moss</name>
    <name type="synonym">Dicranum purpureum</name>
    <dbReference type="NCBI Taxonomy" id="3225"/>
    <lineage>
        <taxon>Eukaryota</taxon>
        <taxon>Viridiplantae</taxon>
        <taxon>Streptophyta</taxon>
        <taxon>Embryophyta</taxon>
        <taxon>Bryophyta</taxon>
        <taxon>Bryophytina</taxon>
        <taxon>Bryopsida</taxon>
        <taxon>Dicranidae</taxon>
        <taxon>Pseudoditrichales</taxon>
        <taxon>Ditrichaceae</taxon>
        <taxon>Ceratodon</taxon>
    </lineage>
</organism>
<comment type="caution">
    <text evidence="2">The sequence shown here is derived from an EMBL/GenBank/DDBJ whole genome shotgun (WGS) entry which is preliminary data.</text>
</comment>
<accession>A0A8T0GVC6</accession>
<keyword evidence="3" id="KW-1185">Reference proteome</keyword>
<feature type="region of interest" description="Disordered" evidence="1">
    <location>
        <begin position="124"/>
        <end position="162"/>
    </location>
</feature>
<gene>
    <name evidence="2" type="ORF">KC19_9G117800</name>
</gene>
<protein>
    <submittedName>
        <fullName evidence="2">Uncharacterized protein</fullName>
    </submittedName>
</protein>